<evidence type="ECO:0000256" key="1">
    <source>
        <dbReference type="SAM" id="MobiDB-lite"/>
    </source>
</evidence>
<reference evidence="2 3" key="1">
    <citation type="submission" date="2020-03" db="EMBL/GenBank/DDBJ databases">
        <title>Chryseoglobus sp. isolated from a deep-sea seamount.</title>
        <authorList>
            <person name="Zhang D.-C."/>
        </authorList>
    </citation>
    <scope>NUCLEOTIDE SEQUENCE [LARGE SCALE GENOMIC DNA]</scope>
    <source>
        <strain evidence="2 3">KN1116</strain>
    </source>
</reference>
<evidence type="ECO:0000313" key="3">
    <source>
        <dbReference type="Proteomes" id="UP000818266"/>
    </source>
</evidence>
<dbReference type="Proteomes" id="UP000818266">
    <property type="component" value="Unassembled WGS sequence"/>
</dbReference>
<accession>A0A9E5JP15</accession>
<keyword evidence="3" id="KW-1185">Reference proteome</keyword>
<gene>
    <name evidence="2" type="ORF">FK219_003205</name>
</gene>
<protein>
    <submittedName>
        <fullName evidence="2">Uncharacterized protein</fullName>
    </submittedName>
</protein>
<feature type="region of interest" description="Disordered" evidence="1">
    <location>
        <begin position="137"/>
        <end position="156"/>
    </location>
</feature>
<comment type="caution">
    <text evidence="2">The sequence shown here is derived from an EMBL/GenBank/DDBJ whole genome shotgun (WGS) entry which is preliminary data.</text>
</comment>
<proteinExistence type="predicted"/>
<organism evidence="2 3">
    <name type="scientific">Microcella pacifica</name>
    <dbReference type="NCBI Taxonomy" id="2591847"/>
    <lineage>
        <taxon>Bacteria</taxon>
        <taxon>Bacillati</taxon>
        <taxon>Actinomycetota</taxon>
        <taxon>Actinomycetes</taxon>
        <taxon>Micrococcales</taxon>
        <taxon>Microbacteriaceae</taxon>
        <taxon>Microcella</taxon>
    </lineage>
</organism>
<dbReference type="EMBL" id="VIKT02000004">
    <property type="protein sequence ID" value="NHF62257.1"/>
    <property type="molecule type" value="Genomic_DNA"/>
</dbReference>
<dbReference type="OrthoDB" id="7574474at2"/>
<dbReference type="AlphaFoldDB" id="A0A9E5JP15"/>
<sequence length="255" mass="27400">MDAITCSKRCRQARNRFIRAVGSARGAAGAAGVLEPMRFAYADPPYPGKSRRYYGEHRDYAGEVDHVELVARLSEYDGWALSTSASALQHVLSLCPQGSRVAAWHRGERPNRRQVIVNAWEPVIYFGARPVVLDVGDDTSRGSSDDTSSTATVRHDVSRRPGENVAAIAFDGSGVAAALRDVSRGAGATRRVDSLVLGVSARTTDPERVTGAKPAGFARWVFELLGATHGDELDDLFPGSGAIARAWDIYTGRAA</sequence>
<dbReference type="RefSeq" id="WP_152582995.1">
    <property type="nucleotide sequence ID" value="NZ_VIKT02000004.1"/>
</dbReference>
<name>A0A9E5JP15_9MICO</name>
<evidence type="ECO:0000313" key="2">
    <source>
        <dbReference type="EMBL" id="NHF62257.1"/>
    </source>
</evidence>